<organism evidence="3 4">
    <name type="scientific">Pseudomarimonas arenosa</name>
    <dbReference type="NCBI Taxonomy" id="2774145"/>
    <lineage>
        <taxon>Bacteria</taxon>
        <taxon>Pseudomonadati</taxon>
        <taxon>Pseudomonadota</taxon>
        <taxon>Gammaproteobacteria</taxon>
        <taxon>Lysobacterales</taxon>
        <taxon>Lysobacteraceae</taxon>
        <taxon>Pseudomarimonas</taxon>
    </lineage>
</organism>
<sequence>MASRSWMVMEGQDPRYRLPDDLQQRDPFAARDIGWVEQMRPFIREFAAPGQRVIDPFAGLATTLLAAGLEDCSALGFELNPLRVELARERLARHRLLNMELRCSELSEACGEEIASCDLALTSVPYFAAVAAMGQHSHAAGAGDQLYDSAHYQAHLDHLGLLFHRLRYWLKPDAYCIVMAENLRIGASAIPLAWDLAAILADLYQRGDERLLVYPARGLMQAPQMHSDRSHEYALVFRNTRPASIRRSDAWPWLQALWSQGLNFALHGSAARLWADADADAAVADVDLLFDPSQRDIDRAAAWLREHGFALRSWGRPMALPLPLGSLSGRYAVLAERIERTGLRLRFDLGFELEGRDVASALSKAHMHSGLRLIGLEHSFERLA</sequence>
<dbReference type="InterPro" id="IPR029063">
    <property type="entry name" value="SAM-dependent_MTases_sf"/>
</dbReference>
<dbReference type="Gene3D" id="3.40.50.150">
    <property type="entry name" value="Vaccinia Virus protein VP39"/>
    <property type="match status" value="2"/>
</dbReference>
<dbReference type="GO" id="GO:0032259">
    <property type="term" value="P:methylation"/>
    <property type="evidence" value="ECO:0007669"/>
    <property type="project" value="UniProtKB-KW"/>
</dbReference>
<name>A0AAW3ZJW0_9GAMM</name>
<dbReference type="EMBL" id="JACYTR010000022">
    <property type="protein sequence ID" value="MBD8526398.1"/>
    <property type="molecule type" value="Genomic_DNA"/>
</dbReference>
<reference evidence="3 4" key="1">
    <citation type="submission" date="2020-09" db="EMBL/GenBank/DDBJ databases">
        <title>Pseudoxanthomonas sp. CAU 1598 isolated from sand of Yaerae Beach.</title>
        <authorList>
            <person name="Kim W."/>
        </authorList>
    </citation>
    <scope>NUCLEOTIDE SEQUENCE [LARGE SCALE GENOMIC DNA]</scope>
    <source>
        <strain evidence="3 4">CAU 1598</strain>
    </source>
</reference>
<keyword evidence="1 3" id="KW-0489">Methyltransferase</keyword>
<proteinExistence type="predicted"/>
<dbReference type="GO" id="GO:0008170">
    <property type="term" value="F:N-methyltransferase activity"/>
    <property type="evidence" value="ECO:0007669"/>
    <property type="project" value="InterPro"/>
</dbReference>
<keyword evidence="4" id="KW-1185">Reference proteome</keyword>
<gene>
    <name evidence="3" type="ORF">IFO71_11680</name>
</gene>
<dbReference type="SUPFAM" id="SSF53335">
    <property type="entry name" value="S-adenosyl-L-methionine-dependent methyltransferases"/>
    <property type="match status" value="1"/>
</dbReference>
<protein>
    <submittedName>
        <fullName evidence="3">Class I SAM-dependent methyltransferase</fullName>
    </submittedName>
</protein>
<dbReference type="PRINTS" id="PR00508">
    <property type="entry name" value="S21N4MTFRASE"/>
</dbReference>
<dbReference type="GO" id="GO:0003677">
    <property type="term" value="F:DNA binding"/>
    <property type="evidence" value="ECO:0007669"/>
    <property type="project" value="InterPro"/>
</dbReference>
<dbReference type="AlphaFoldDB" id="A0AAW3ZJW0"/>
<dbReference type="InterPro" id="IPR001091">
    <property type="entry name" value="RM_Methyltransferase"/>
</dbReference>
<evidence type="ECO:0000313" key="4">
    <source>
        <dbReference type="Proteomes" id="UP000613768"/>
    </source>
</evidence>
<dbReference type="RefSeq" id="WP_192029820.1">
    <property type="nucleotide sequence ID" value="NZ_JACYTR010000022.1"/>
</dbReference>
<evidence type="ECO:0000256" key="2">
    <source>
        <dbReference type="ARBA" id="ARBA00022679"/>
    </source>
</evidence>
<dbReference type="Proteomes" id="UP000613768">
    <property type="component" value="Unassembled WGS sequence"/>
</dbReference>
<keyword evidence="2" id="KW-0808">Transferase</keyword>
<comment type="caution">
    <text evidence="3">The sequence shown here is derived from an EMBL/GenBank/DDBJ whole genome shotgun (WGS) entry which is preliminary data.</text>
</comment>
<evidence type="ECO:0000313" key="3">
    <source>
        <dbReference type="EMBL" id="MBD8526398.1"/>
    </source>
</evidence>
<accession>A0AAW3ZJW0</accession>
<evidence type="ECO:0000256" key="1">
    <source>
        <dbReference type="ARBA" id="ARBA00022603"/>
    </source>
</evidence>